<dbReference type="RefSeq" id="XP_064673337.1">
    <property type="nucleotide sequence ID" value="XM_064809528.1"/>
</dbReference>
<feature type="region of interest" description="Disordered" evidence="1">
    <location>
        <begin position="786"/>
        <end position="821"/>
    </location>
</feature>
<feature type="region of interest" description="Disordered" evidence="1">
    <location>
        <begin position="84"/>
        <end position="103"/>
    </location>
</feature>
<evidence type="ECO:0000313" key="2">
    <source>
        <dbReference type="EMBL" id="KAK4115767.1"/>
    </source>
</evidence>
<feature type="region of interest" description="Disordered" evidence="1">
    <location>
        <begin position="454"/>
        <end position="478"/>
    </location>
</feature>
<dbReference type="EMBL" id="MU853334">
    <property type="protein sequence ID" value="KAK4115767.1"/>
    <property type="molecule type" value="Genomic_DNA"/>
</dbReference>
<evidence type="ECO:0000256" key="1">
    <source>
        <dbReference type="SAM" id="MobiDB-lite"/>
    </source>
</evidence>
<feature type="region of interest" description="Disordered" evidence="1">
    <location>
        <begin position="1012"/>
        <end position="1041"/>
    </location>
</feature>
<dbReference type="GeneID" id="89933652"/>
<feature type="compositionally biased region" description="Polar residues" evidence="1">
    <location>
        <begin position="365"/>
        <end position="380"/>
    </location>
</feature>
<feature type="compositionally biased region" description="Acidic residues" evidence="1">
    <location>
        <begin position="264"/>
        <end position="279"/>
    </location>
</feature>
<feature type="region of interest" description="Disordered" evidence="1">
    <location>
        <begin position="364"/>
        <end position="402"/>
    </location>
</feature>
<gene>
    <name evidence="2" type="ORF">N656DRAFT_398704</name>
</gene>
<feature type="compositionally biased region" description="Acidic residues" evidence="1">
    <location>
        <begin position="1024"/>
        <end position="1036"/>
    </location>
</feature>
<dbReference type="Proteomes" id="UP001302812">
    <property type="component" value="Unassembled WGS sequence"/>
</dbReference>
<reference evidence="2" key="2">
    <citation type="submission" date="2023-05" db="EMBL/GenBank/DDBJ databases">
        <authorList>
            <consortium name="Lawrence Berkeley National Laboratory"/>
            <person name="Steindorff A."/>
            <person name="Hensen N."/>
            <person name="Bonometti L."/>
            <person name="Westerberg I."/>
            <person name="Brannstrom I.O."/>
            <person name="Guillou S."/>
            <person name="Cros-Aarteil S."/>
            <person name="Calhoun S."/>
            <person name="Haridas S."/>
            <person name="Kuo A."/>
            <person name="Mondo S."/>
            <person name="Pangilinan J."/>
            <person name="Riley R."/>
            <person name="Labutti K."/>
            <person name="Andreopoulos B."/>
            <person name="Lipzen A."/>
            <person name="Chen C."/>
            <person name="Yanf M."/>
            <person name="Daum C."/>
            <person name="Ng V."/>
            <person name="Clum A."/>
            <person name="Ohm R."/>
            <person name="Martin F."/>
            <person name="Silar P."/>
            <person name="Natvig D."/>
            <person name="Lalanne C."/>
            <person name="Gautier V."/>
            <person name="Ament-Velasquez S.L."/>
            <person name="Kruys A."/>
            <person name="Hutchinson M.I."/>
            <person name="Powell A.J."/>
            <person name="Barry K."/>
            <person name="Miller A.N."/>
            <person name="Grigoriev I.V."/>
            <person name="Debuchy R."/>
            <person name="Gladieux P."/>
            <person name="Thoren M.H."/>
            <person name="Johannesson H."/>
        </authorList>
    </citation>
    <scope>NUCLEOTIDE SEQUENCE</scope>
    <source>
        <strain evidence="2">CBS 508.74</strain>
    </source>
</reference>
<dbReference type="AlphaFoldDB" id="A0AAN6TJR1"/>
<organism evidence="2 3">
    <name type="scientific">Canariomyces notabilis</name>
    <dbReference type="NCBI Taxonomy" id="2074819"/>
    <lineage>
        <taxon>Eukaryota</taxon>
        <taxon>Fungi</taxon>
        <taxon>Dikarya</taxon>
        <taxon>Ascomycota</taxon>
        <taxon>Pezizomycotina</taxon>
        <taxon>Sordariomycetes</taxon>
        <taxon>Sordariomycetidae</taxon>
        <taxon>Sordariales</taxon>
        <taxon>Chaetomiaceae</taxon>
        <taxon>Canariomyces</taxon>
    </lineage>
</organism>
<protein>
    <submittedName>
        <fullName evidence="2">Uncharacterized protein</fullName>
    </submittedName>
</protein>
<proteinExistence type="predicted"/>
<feature type="compositionally biased region" description="Polar residues" evidence="1">
    <location>
        <begin position="90"/>
        <end position="99"/>
    </location>
</feature>
<keyword evidence="3" id="KW-1185">Reference proteome</keyword>
<accession>A0AAN6TJR1</accession>
<evidence type="ECO:0000313" key="3">
    <source>
        <dbReference type="Proteomes" id="UP001302812"/>
    </source>
</evidence>
<name>A0AAN6TJR1_9PEZI</name>
<feature type="region of interest" description="Disordered" evidence="1">
    <location>
        <begin position="248"/>
        <end position="280"/>
    </location>
</feature>
<comment type="caution">
    <text evidence="2">The sequence shown here is derived from an EMBL/GenBank/DDBJ whole genome shotgun (WGS) entry which is preliminary data.</text>
</comment>
<sequence length="1064" mass="115547">MFLPQILISFSQATACHPQARWFVHHLALEQPGKPRPDRFAFYAYCETRLVRPQPFRFAPSVRPRIKAHIAAISKHTWSKARKIDPSLDSPASATSMASPVSPGRNGHLVAFEGPSELVLTQLRLLPASPNILVLPSIQHYMKDNTLDLPFDARQLIFAIHKAAQARHAEALEFLRAPIAAANDRRLVFMHGGTAGAHVTCLSAIMEHQTGGNVEAADLIFSQLVSTGIAGLLPDQPLARRLSTSSLADDFGSEPAEPAGVYQDEQDSWEPYSSDEDNPLDNPIIRAMRAADELYKQTEFLQPASHDIDLTVKLVDIPPRHGKRLDASVVKSIETLHSQKPPSTASAYSQDGELPAETVAGFSAGRSSAGETTPSPTATRPSLELRTPSPPIPRIGHLEPLTLERPRTADAALSRAKGNGMTGLIEIGCQSDHGGSKHGPGSISGMELLKERTFGDGKDWGYPPNPGPSSPTQTGEEPFGEVLPLLEDVVFHFSTETVDELLDLVFERFRDGDYPGRQSPQHLASQPIATGPQHFVAGDALRDEKSPSADGDSGCGGALWIQHGLPTPGHSRAPSELVSASESDKTFYSLHIGQETAISVQNFLRSLLASNYHVQDHGHKASSATDPETVSLWKPLQCDASRTADVGGGRRVDMILTIGAEKGVNKDRVSELTEHIEMLGSKGNGPSRSGRLDLRFLIFSAMQAFTAQKLTKQTQTNPFSDRNLLAALIIPHLETYLSTNPHVRFLLIKYEAEHFETISALQNLIGTEMMKVVGIVHGHGAAPIRSSISAPHPAASRPSTAPQDKARAPNPGGLHTSKARSNNSCSFSISKASFFLAATASALETAAFIAAIRESLISISEFYIPDHPLYQHPWPKQQQSQRPATQPSLKVDEPKHQYWHQMKLTDSTGCASPFQHETSVAAGPSLVVITPPSSPADCFTNKMTTTTTTTTSTAQDILGSSSGRAKSTSPSPAAWLASTSTYQKTISKKGIPISSTPYSQTSDRHYNYHHRHHPQVDGAVGGEYGDDAEEEEEDDEERRLMPMYLRRQASNRDGKKALKWLGLV</sequence>
<reference evidence="2" key="1">
    <citation type="journal article" date="2023" name="Mol. Phylogenet. Evol.">
        <title>Genome-scale phylogeny and comparative genomics of the fungal order Sordariales.</title>
        <authorList>
            <person name="Hensen N."/>
            <person name="Bonometti L."/>
            <person name="Westerberg I."/>
            <person name="Brannstrom I.O."/>
            <person name="Guillou S."/>
            <person name="Cros-Aarteil S."/>
            <person name="Calhoun S."/>
            <person name="Haridas S."/>
            <person name="Kuo A."/>
            <person name="Mondo S."/>
            <person name="Pangilinan J."/>
            <person name="Riley R."/>
            <person name="LaButti K."/>
            <person name="Andreopoulos B."/>
            <person name="Lipzen A."/>
            <person name="Chen C."/>
            <person name="Yan M."/>
            <person name="Daum C."/>
            <person name="Ng V."/>
            <person name="Clum A."/>
            <person name="Steindorff A."/>
            <person name="Ohm R.A."/>
            <person name="Martin F."/>
            <person name="Silar P."/>
            <person name="Natvig D.O."/>
            <person name="Lalanne C."/>
            <person name="Gautier V."/>
            <person name="Ament-Velasquez S.L."/>
            <person name="Kruys A."/>
            <person name="Hutchinson M.I."/>
            <person name="Powell A.J."/>
            <person name="Barry K."/>
            <person name="Miller A.N."/>
            <person name="Grigoriev I.V."/>
            <person name="Debuchy R."/>
            <person name="Gladieux P."/>
            <person name="Hiltunen Thoren M."/>
            <person name="Johannesson H."/>
        </authorList>
    </citation>
    <scope>NUCLEOTIDE SEQUENCE</scope>
    <source>
        <strain evidence="2">CBS 508.74</strain>
    </source>
</reference>